<sequence>MPETERVWLVFREYTDKGLLNLVYATTDGERVLRKQRSLNAGDPTAAVDVEPDSLDRVEDPEDRERYGQEATRMADSHDPDDRV</sequence>
<evidence type="ECO:0000313" key="4">
    <source>
        <dbReference type="Proteomes" id="UP000471521"/>
    </source>
</evidence>
<dbReference type="AlphaFoldDB" id="A0A6B0SL36"/>
<name>A0A6B0SL36_9EURY</name>
<evidence type="ECO:0000259" key="2">
    <source>
        <dbReference type="Pfam" id="PF25921"/>
    </source>
</evidence>
<protein>
    <recommendedName>
        <fullName evidence="2">DUF7967 domain-containing protein</fullName>
    </recommendedName>
</protein>
<gene>
    <name evidence="3" type="ORF">GRX66_18360</name>
</gene>
<reference evidence="3 4" key="1">
    <citation type="submission" date="2019-12" db="EMBL/GenBank/DDBJ databases">
        <title>Isolation and characterization of three novel carbon monoxide-oxidizing members of Halobacteria from salione crusts and soils.</title>
        <authorList>
            <person name="Myers M.R."/>
            <person name="King G.M."/>
        </authorList>
    </citation>
    <scope>NUCLEOTIDE SEQUENCE [LARGE SCALE GENOMIC DNA]</scope>
    <source>
        <strain evidence="3 4">PCN9</strain>
    </source>
</reference>
<comment type="caution">
    <text evidence="3">The sequence shown here is derived from an EMBL/GenBank/DDBJ whole genome shotgun (WGS) entry which is preliminary data.</text>
</comment>
<organism evidence="3 4">
    <name type="scientific">Halobacterium bonnevillei</name>
    <dbReference type="NCBI Taxonomy" id="2692200"/>
    <lineage>
        <taxon>Archaea</taxon>
        <taxon>Methanobacteriati</taxon>
        <taxon>Methanobacteriota</taxon>
        <taxon>Stenosarchaea group</taxon>
        <taxon>Halobacteria</taxon>
        <taxon>Halobacteriales</taxon>
        <taxon>Halobacteriaceae</taxon>
        <taxon>Halobacterium</taxon>
    </lineage>
</organism>
<keyword evidence="4" id="KW-1185">Reference proteome</keyword>
<feature type="region of interest" description="Disordered" evidence="1">
    <location>
        <begin position="35"/>
        <end position="84"/>
    </location>
</feature>
<evidence type="ECO:0000256" key="1">
    <source>
        <dbReference type="SAM" id="MobiDB-lite"/>
    </source>
</evidence>
<accession>A0A6B0SL36</accession>
<feature type="domain" description="DUF7967" evidence="2">
    <location>
        <begin position="2"/>
        <end position="84"/>
    </location>
</feature>
<dbReference type="InterPro" id="IPR058273">
    <property type="entry name" value="DUF7967"/>
</dbReference>
<dbReference type="RefSeq" id="WP_159527772.1">
    <property type="nucleotide sequence ID" value="NZ_WUUU01000284.1"/>
</dbReference>
<dbReference type="Pfam" id="PF25921">
    <property type="entry name" value="DUF7967"/>
    <property type="match status" value="1"/>
</dbReference>
<evidence type="ECO:0000313" key="3">
    <source>
        <dbReference type="EMBL" id="MXR22448.1"/>
    </source>
</evidence>
<proteinExistence type="predicted"/>
<dbReference type="OrthoDB" id="197006at2157"/>
<dbReference type="Proteomes" id="UP000471521">
    <property type="component" value="Unassembled WGS sequence"/>
</dbReference>
<dbReference type="EMBL" id="WUUU01000284">
    <property type="protein sequence ID" value="MXR22448.1"/>
    <property type="molecule type" value="Genomic_DNA"/>
</dbReference>
<feature type="compositionally biased region" description="Basic and acidic residues" evidence="1">
    <location>
        <begin position="54"/>
        <end position="84"/>
    </location>
</feature>